<evidence type="ECO:0000256" key="5">
    <source>
        <dbReference type="ARBA" id="ARBA00012402"/>
    </source>
</evidence>
<evidence type="ECO:0000313" key="14">
    <source>
        <dbReference type="Proteomes" id="UP001597120"/>
    </source>
</evidence>
<sequence length="479" mass="52748">MTVPKKIVVIGGGISGLSTAYYIDKFLKESGIKSEITILEKSPSTGGKVRTLARDGFVIEKGPDSFLARKTPIIDLTRELGLENELVPTNPKAKKTYIMNNGKLHRMPPGLNLGIPTEWKPFLRSGLISPWGKVRAAMDLVLPRRKEPGDESLGGFLERRLGKEVLNNIAEPLLAGIYAGDTHQLSLQATFPQFQALEQKKRSIILGMSESKRQTPPPSGVPEEVRHSVFLSYREGLTTLIRGLEEALKKAGVRTLTGQGVKAVERLGQGQGRVILENGDSFDADGIVMAMPTYAISKVLPDLPMVQKLGGMTYVSVANVISAFDAGQIPHDLDGSGFLVPRKEGRFITACTWTSSKWMHTAPEGKVLIRCYVGRSGQEEWMGLSDEELMRRVRKDIKDLTGIEAEPLFYEITRLPKSMPQYPVGHLEIIRQAREEAARFLPGLLLTGAGFHGVGLPDCIRQGKETARQMADLMSRPRL</sequence>
<dbReference type="SUPFAM" id="SSF51905">
    <property type="entry name" value="FAD/NAD(P)-binding domain"/>
    <property type="match status" value="1"/>
</dbReference>
<comment type="pathway">
    <text evidence="3 11">Porphyrin-containing compound metabolism; protoheme biosynthesis.</text>
</comment>
<dbReference type="PANTHER" id="PTHR42923">
    <property type="entry name" value="PROTOPORPHYRINOGEN OXIDASE"/>
    <property type="match status" value="1"/>
</dbReference>
<proteinExistence type="inferred from homology"/>
<dbReference type="Pfam" id="PF01593">
    <property type="entry name" value="Amino_oxidase"/>
    <property type="match status" value="1"/>
</dbReference>
<dbReference type="InterPro" id="IPR002937">
    <property type="entry name" value="Amino_oxidase"/>
</dbReference>
<gene>
    <name evidence="13" type="primary">hemG</name>
    <name evidence="13" type="ORF">ACFQ03_19020</name>
</gene>
<keyword evidence="9 11" id="KW-0560">Oxidoreductase</keyword>
<comment type="subcellular location">
    <subcellularLocation>
        <location evidence="11">Cytoplasm</location>
    </subcellularLocation>
</comment>
<dbReference type="InterPro" id="IPR004572">
    <property type="entry name" value="Protoporphyrinogen_oxidase"/>
</dbReference>
<comment type="similarity">
    <text evidence="4 11">Belongs to the protoporphyrinogen/coproporphyrinogen oxidase family. Coproporphyrinogen III oxidase subfamily.</text>
</comment>
<dbReference type="Gene3D" id="3.90.660.20">
    <property type="entry name" value="Protoporphyrinogen oxidase, mitochondrial, domain 2"/>
    <property type="match status" value="1"/>
</dbReference>
<name>A0ABW3DFD2_9BACL</name>
<evidence type="ECO:0000313" key="13">
    <source>
        <dbReference type="EMBL" id="MFD0871239.1"/>
    </source>
</evidence>
<keyword evidence="11" id="KW-0963">Cytoplasm</keyword>
<evidence type="ECO:0000256" key="7">
    <source>
        <dbReference type="ARBA" id="ARBA00022630"/>
    </source>
</evidence>
<dbReference type="Proteomes" id="UP001597120">
    <property type="component" value="Unassembled WGS sequence"/>
</dbReference>
<evidence type="ECO:0000256" key="6">
    <source>
        <dbReference type="ARBA" id="ARBA00019046"/>
    </source>
</evidence>
<dbReference type="Gene3D" id="3.50.50.60">
    <property type="entry name" value="FAD/NAD(P)-binding domain"/>
    <property type="match status" value="1"/>
</dbReference>
<keyword evidence="10 11" id="KW-0350">Heme biosynthesis</keyword>
<reference evidence="14" key="1">
    <citation type="journal article" date="2019" name="Int. J. Syst. Evol. Microbiol.">
        <title>The Global Catalogue of Microorganisms (GCM) 10K type strain sequencing project: providing services to taxonomists for standard genome sequencing and annotation.</title>
        <authorList>
            <consortium name="The Broad Institute Genomics Platform"/>
            <consortium name="The Broad Institute Genome Sequencing Center for Infectious Disease"/>
            <person name="Wu L."/>
            <person name="Ma J."/>
        </authorList>
    </citation>
    <scope>NUCLEOTIDE SEQUENCE [LARGE SCALE GENOMIC DNA]</scope>
    <source>
        <strain evidence="14">CCUG 57263</strain>
    </source>
</reference>
<feature type="domain" description="Amine oxidase" evidence="12">
    <location>
        <begin position="14"/>
        <end position="470"/>
    </location>
</feature>
<evidence type="ECO:0000256" key="4">
    <source>
        <dbReference type="ARBA" id="ARBA00008310"/>
    </source>
</evidence>
<dbReference type="Gene3D" id="1.10.3110.10">
    <property type="entry name" value="protoporphyrinogen ix oxidase, domain 3"/>
    <property type="match status" value="1"/>
</dbReference>
<evidence type="ECO:0000256" key="9">
    <source>
        <dbReference type="ARBA" id="ARBA00023002"/>
    </source>
</evidence>
<accession>A0ABW3DFD2</accession>
<dbReference type="GO" id="GO:0004729">
    <property type="term" value="F:oxygen-dependent protoporphyrinogen oxidase activity"/>
    <property type="evidence" value="ECO:0007669"/>
    <property type="project" value="UniProtKB-EC"/>
</dbReference>
<evidence type="ECO:0000256" key="1">
    <source>
        <dbReference type="ARBA" id="ARBA00001755"/>
    </source>
</evidence>
<organism evidence="13 14">
    <name type="scientific">Paenibacillus residui</name>
    <dbReference type="NCBI Taxonomy" id="629724"/>
    <lineage>
        <taxon>Bacteria</taxon>
        <taxon>Bacillati</taxon>
        <taxon>Bacillota</taxon>
        <taxon>Bacilli</taxon>
        <taxon>Bacillales</taxon>
        <taxon>Paenibacillaceae</taxon>
        <taxon>Paenibacillus</taxon>
    </lineage>
</organism>
<evidence type="ECO:0000256" key="3">
    <source>
        <dbReference type="ARBA" id="ARBA00004744"/>
    </source>
</evidence>
<evidence type="ECO:0000259" key="12">
    <source>
        <dbReference type="Pfam" id="PF01593"/>
    </source>
</evidence>
<keyword evidence="8 11" id="KW-0274">FAD</keyword>
<evidence type="ECO:0000256" key="8">
    <source>
        <dbReference type="ARBA" id="ARBA00022827"/>
    </source>
</evidence>
<comment type="function">
    <text evidence="11">Involved in coproporphyrin-dependent heme b biosynthesis. Catalyzes the oxidation of coproporphyrinogen III to coproporphyrin III.</text>
</comment>
<evidence type="ECO:0000256" key="10">
    <source>
        <dbReference type="ARBA" id="ARBA00023133"/>
    </source>
</evidence>
<keyword evidence="14" id="KW-1185">Reference proteome</keyword>
<dbReference type="PANTHER" id="PTHR42923:SF3">
    <property type="entry name" value="PROTOPORPHYRINOGEN OXIDASE"/>
    <property type="match status" value="1"/>
</dbReference>
<comment type="catalytic activity">
    <reaction evidence="1">
        <text>coproporphyrinogen III + 3 O2 = coproporphyrin III + 3 H2O2</text>
        <dbReference type="Rhea" id="RHEA:43436"/>
        <dbReference type="ChEBI" id="CHEBI:15379"/>
        <dbReference type="ChEBI" id="CHEBI:16240"/>
        <dbReference type="ChEBI" id="CHEBI:57309"/>
        <dbReference type="ChEBI" id="CHEBI:131725"/>
        <dbReference type="EC" id="1.3.3.15"/>
    </reaction>
    <physiologicalReaction direction="left-to-right" evidence="1">
        <dbReference type="Rhea" id="RHEA:43437"/>
    </physiologicalReaction>
</comment>
<evidence type="ECO:0000256" key="2">
    <source>
        <dbReference type="ARBA" id="ARBA00001974"/>
    </source>
</evidence>
<dbReference type="EC" id="1.3.3.15" evidence="5 11"/>
<dbReference type="InterPro" id="IPR036188">
    <property type="entry name" value="FAD/NAD-bd_sf"/>
</dbReference>
<dbReference type="InterPro" id="IPR050464">
    <property type="entry name" value="Zeta_carotene_desat/Oxidored"/>
</dbReference>
<dbReference type="EMBL" id="JBHTIU010000074">
    <property type="protein sequence ID" value="MFD0871239.1"/>
    <property type="molecule type" value="Genomic_DNA"/>
</dbReference>
<comment type="caution">
    <text evidence="13">The sequence shown here is derived from an EMBL/GenBank/DDBJ whole genome shotgun (WGS) entry which is preliminary data.</text>
</comment>
<dbReference type="SUPFAM" id="SSF54373">
    <property type="entry name" value="FAD-linked reductases, C-terminal domain"/>
    <property type="match status" value="1"/>
</dbReference>
<dbReference type="NCBIfam" id="TIGR00562">
    <property type="entry name" value="proto_IX_ox"/>
    <property type="match status" value="1"/>
</dbReference>
<evidence type="ECO:0000256" key="11">
    <source>
        <dbReference type="RuleBase" id="RU364052"/>
    </source>
</evidence>
<dbReference type="RefSeq" id="WP_144938799.1">
    <property type="nucleotide sequence ID" value="NZ_JBHTIU010000074.1"/>
</dbReference>
<keyword evidence="7 11" id="KW-0285">Flavoprotein</keyword>
<protein>
    <recommendedName>
        <fullName evidence="6 11">Coproporphyrinogen III oxidase</fullName>
        <ecNumber evidence="5 11">1.3.3.15</ecNumber>
    </recommendedName>
</protein>
<comment type="cofactor">
    <cofactor evidence="2 11">
        <name>FAD</name>
        <dbReference type="ChEBI" id="CHEBI:57692"/>
    </cofactor>
</comment>